<reference evidence="1 2" key="1">
    <citation type="submission" date="2019-12" db="EMBL/GenBank/DDBJ databases">
        <authorList>
            <person name="Alioto T."/>
            <person name="Alioto T."/>
            <person name="Gomez Garrido J."/>
        </authorList>
    </citation>
    <scope>NUCLEOTIDE SEQUENCE [LARGE SCALE GENOMIC DNA]</scope>
</reference>
<dbReference type="EMBL" id="CACTIH010005693">
    <property type="protein sequence ID" value="CAA3000471.1"/>
    <property type="molecule type" value="Genomic_DNA"/>
</dbReference>
<proteinExistence type="predicted"/>
<dbReference type="Proteomes" id="UP000594638">
    <property type="component" value="Unassembled WGS sequence"/>
</dbReference>
<protein>
    <submittedName>
        <fullName evidence="1">Uncharacterized protein</fullName>
    </submittedName>
</protein>
<evidence type="ECO:0000313" key="1">
    <source>
        <dbReference type="EMBL" id="CAA3000471.1"/>
    </source>
</evidence>
<organism evidence="1 2">
    <name type="scientific">Olea europaea subsp. europaea</name>
    <dbReference type="NCBI Taxonomy" id="158383"/>
    <lineage>
        <taxon>Eukaryota</taxon>
        <taxon>Viridiplantae</taxon>
        <taxon>Streptophyta</taxon>
        <taxon>Embryophyta</taxon>
        <taxon>Tracheophyta</taxon>
        <taxon>Spermatophyta</taxon>
        <taxon>Magnoliopsida</taxon>
        <taxon>eudicotyledons</taxon>
        <taxon>Gunneridae</taxon>
        <taxon>Pentapetalae</taxon>
        <taxon>asterids</taxon>
        <taxon>lamiids</taxon>
        <taxon>Lamiales</taxon>
        <taxon>Oleaceae</taxon>
        <taxon>Oleeae</taxon>
        <taxon>Olea</taxon>
    </lineage>
</organism>
<sequence length="144" mass="16662">MEYIHWRGVISQQSIHTEPGLDDQYSPSKVHILVEFQCETVKKWAIHCDDGELLFYRSESDQEAAMTRQTCLDYAATDQDLKLLLLEKLEIYSLRDDQNCKEKLADKVIKQARKLGRVGREKSSSLLVNIVGILYRKLVATNFK</sequence>
<accession>A0A8S0T6F5</accession>
<keyword evidence="2" id="KW-1185">Reference proteome</keyword>
<name>A0A8S0T6F5_OLEEU</name>
<evidence type="ECO:0000313" key="2">
    <source>
        <dbReference type="Proteomes" id="UP000594638"/>
    </source>
</evidence>
<gene>
    <name evidence="1" type="ORF">OLEA9_A036614</name>
</gene>
<comment type="caution">
    <text evidence="1">The sequence shown here is derived from an EMBL/GenBank/DDBJ whole genome shotgun (WGS) entry which is preliminary data.</text>
</comment>
<dbReference type="AlphaFoldDB" id="A0A8S0T6F5"/>
<dbReference type="Gramene" id="OE9A036614T1">
    <property type="protein sequence ID" value="OE9A036614C1"/>
    <property type="gene ID" value="OE9A036614"/>
</dbReference>